<dbReference type="EMBL" id="JAWDGP010006640">
    <property type="protein sequence ID" value="KAK3737572.1"/>
    <property type="molecule type" value="Genomic_DNA"/>
</dbReference>
<comment type="caution">
    <text evidence="2">The sequence shown here is derived from an EMBL/GenBank/DDBJ whole genome shotgun (WGS) entry which is preliminary data.</text>
</comment>
<evidence type="ECO:0000313" key="3">
    <source>
        <dbReference type="Proteomes" id="UP001283361"/>
    </source>
</evidence>
<evidence type="ECO:0000313" key="2">
    <source>
        <dbReference type="EMBL" id="KAK3737572.1"/>
    </source>
</evidence>
<sequence>MPNKSRRTGTSARSLFPKGCLRRRTNFRKSRSCNECRPGAKAAMLVSGRCFGNIAHVVCSSSESRSSMTVHESPEVPGSQRPASCDHHQQTLDHSAVNIVDWNRPGTL</sequence>
<keyword evidence="3" id="KW-1185">Reference proteome</keyword>
<name>A0AAE1CUS8_9GAST</name>
<accession>A0AAE1CUS8</accession>
<gene>
    <name evidence="2" type="ORF">RRG08_062199</name>
</gene>
<protein>
    <submittedName>
        <fullName evidence="2">Uncharacterized protein</fullName>
    </submittedName>
</protein>
<proteinExistence type="predicted"/>
<dbReference type="AlphaFoldDB" id="A0AAE1CUS8"/>
<feature type="region of interest" description="Disordered" evidence="1">
    <location>
        <begin position="63"/>
        <end position="108"/>
    </location>
</feature>
<reference evidence="2" key="1">
    <citation type="journal article" date="2023" name="G3 (Bethesda)">
        <title>A reference genome for the long-term kleptoplast-retaining sea slug Elysia crispata morphotype clarki.</title>
        <authorList>
            <person name="Eastman K.E."/>
            <person name="Pendleton A.L."/>
            <person name="Shaikh M.A."/>
            <person name="Suttiyut T."/>
            <person name="Ogas R."/>
            <person name="Tomko P."/>
            <person name="Gavelis G."/>
            <person name="Widhalm J.R."/>
            <person name="Wisecaver J.H."/>
        </authorList>
    </citation>
    <scope>NUCLEOTIDE SEQUENCE</scope>
    <source>
        <strain evidence="2">ECLA1</strain>
    </source>
</reference>
<dbReference type="Proteomes" id="UP001283361">
    <property type="component" value="Unassembled WGS sequence"/>
</dbReference>
<organism evidence="2 3">
    <name type="scientific">Elysia crispata</name>
    <name type="common">lettuce slug</name>
    <dbReference type="NCBI Taxonomy" id="231223"/>
    <lineage>
        <taxon>Eukaryota</taxon>
        <taxon>Metazoa</taxon>
        <taxon>Spiralia</taxon>
        <taxon>Lophotrochozoa</taxon>
        <taxon>Mollusca</taxon>
        <taxon>Gastropoda</taxon>
        <taxon>Heterobranchia</taxon>
        <taxon>Euthyneura</taxon>
        <taxon>Panpulmonata</taxon>
        <taxon>Sacoglossa</taxon>
        <taxon>Placobranchoidea</taxon>
        <taxon>Plakobranchidae</taxon>
        <taxon>Elysia</taxon>
    </lineage>
</organism>
<evidence type="ECO:0000256" key="1">
    <source>
        <dbReference type="SAM" id="MobiDB-lite"/>
    </source>
</evidence>